<reference evidence="1" key="1">
    <citation type="journal article" date="2014" name="Front. Microbiol.">
        <title>High frequency of phylogenetically diverse reductive dehalogenase-homologous genes in deep subseafloor sedimentary metagenomes.</title>
        <authorList>
            <person name="Kawai M."/>
            <person name="Futagami T."/>
            <person name="Toyoda A."/>
            <person name="Takaki Y."/>
            <person name="Nishi S."/>
            <person name="Hori S."/>
            <person name="Arai W."/>
            <person name="Tsubouchi T."/>
            <person name="Morono Y."/>
            <person name="Uchiyama I."/>
            <person name="Ito T."/>
            <person name="Fujiyama A."/>
            <person name="Inagaki F."/>
            <person name="Takami H."/>
        </authorList>
    </citation>
    <scope>NUCLEOTIDE SEQUENCE</scope>
    <source>
        <strain evidence="1">Expedition CK06-06</strain>
    </source>
</reference>
<name>X1DDE9_9ZZZZ</name>
<proteinExistence type="predicted"/>
<dbReference type="AlphaFoldDB" id="X1DDE9"/>
<sequence length="135" mass="15131">MQSVPQLVKGLPVAKVVPLPFKKKKKGRLPIKLLMKKDYVITRQGNAKALTTQIRKQGWIELGFPQKGKNKLVAKTLFPSKVREYIHDGAEIKLFQVSSGQAPSYKPRVDVVLEGTMDCFHSSTLLRTYLPLISG</sequence>
<dbReference type="EMBL" id="BARU01002856">
    <property type="protein sequence ID" value="GAH18826.1"/>
    <property type="molecule type" value="Genomic_DNA"/>
</dbReference>
<comment type="caution">
    <text evidence="1">The sequence shown here is derived from an EMBL/GenBank/DDBJ whole genome shotgun (WGS) entry which is preliminary data.</text>
</comment>
<gene>
    <name evidence="1" type="ORF">S03H2_06495</name>
</gene>
<protein>
    <submittedName>
        <fullName evidence="1">Uncharacterized protein</fullName>
    </submittedName>
</protein>
<organism evidence="1">
    <name type="scientific">marine sediment metagenome</name>
    <dbReference type="NCBI Taxonomy" id="412755"/>
    <lineage>
        <taxon>unclassified sequences</taxon>
        <taxon>metagenomes</taxon>
        <taxon>ecological metagenomes</taxon>
    </lineage>
</organism>
<feature type="non-terminal residue" evidence="1">
    <location>
        <position position="135"/>
    </location>
</feature>
<accession>X1DDE9</accession>
<evidence type="ECO:0000313" key="1">
    <source>
        <dbReference type="EMBL" id="GAH18826.1"/>
    </source>
</evidence>